<dbReference type="AlphaFoldDB" id="A0A6A5Q9U5"/>
<evidence type="ECO:0000313" key="1">
    <source>
        <dbReference type="EMBL" id="KAF1912205.1"/>
    </source>
</evidence>
<gene>
    <name evidence="1" type="ORF">BDU57DRAFT_564891</name>
</gene>
<protein>
    <submittedName>
        <fullName evidence="1">Uncharacterized protein</fullName>
    </submittedName>
</protein>
<dbReference type="OrthoDB" id="3778728at2759"/>
<proteinExistence type="predicted"/>
<accession>A0A6A5Q9U5</accession>
<dbReference type="EMBL" id="ML979141">
    <property type="protein sequence ID" value="KAF1912205.1"/>
    <property type="molecule type" value="Genomic_DNA"/>
</dbReference>
<keyword evidence="2" id="KW-1185">Reference proteome</keyword>
<evidence type="ECO:0000313" key="2">
    <source>
        <dbReference type="Proteomes" id="UP000800096"/>
    </source>
</evidence>
<sequence>MSTTTPDSVDRLRQHWMNIVEDVPSCQLPTASVSEQQEESSLNQFNFNVPALQARCEQCNSSPLEFIKAAWASLLRCYTGSEEVLFASIGSSTGEGLKPWTNTSLCRAKLGLGDAILSAMNKMQQVGVDESASSTSLSDALSAFATLEPKPFNSAIWQRHSSCHLTGEASDDRILELSKHAMVCLLPDCC</sequence>
<dbReference type="Proteomes" id="UP000800096">
    <property type="component" value="Unassembled WGS sequence"/>
</dbReference>
<dbReference type="Gene3D" id="3.30.559.30">
    <property type="entry name" value="Nonribosomal peptide synthetase, condensation domain"/>
    <property type="match status" value="1"/>
</dbReference>
<name>A0A6A5Q9U5_AMPQU</name>
<organism evidence="1 2">
    <name type="scientific">Ampelomyces quisqualis</name>
    <name type="common">Powdery mildew agent</name>
    <dbReference type="NCBI Taxonomy" id="50730"/>
    <lineage>
        <taxon>Eukaryota</taxon>
        <taxon>Fungi</taxon>
        <taxon>Dikarya</taxon>
        <taxon>Ascomycota</taxon>
        <taxon>Pezizomycotina</taxon>
        <taxon>Dothideomycetes</taxon>
        <taxon>Pleosporomycetidae</taxon>
        <taxon>Pleosporales</taxon>
        <taxon>Pleosporineae</taxon>
        <taxon>Phaeosphaeriaceae</taxon>
        <taxon>Ampelomyces</taxon>
    </lineage>
</organism>
<reference evidence="1" key="1">
    <citation type="journal article" date="2020" name="Stud. Mycol.">
        <title>101 Dothideomycetes genomes: a test case for predicting lifestyles and emergence of pathogens.</title>
        <authorList>
            <person name="Haridas S."/>
            <person name="Albert R."/>
            <person name="Binder M."/>
            <person name="Bloem J."/>
            <person name="Labutti K."/>
            <person name="Salamov A."/>
            <person name="Andreopoulos B."/>
            <person name="Baker S."/>
            <person name="Barry K."/>
            <person name="Bills G."/>
            <person name="Bluhm B."/>
            <person name="Cannon C."/>
            <person name="Castanera R."/>
            <person name="Culley D."/>
            <person name="Daum C."/>
            <person name="Ezra D."/>
            <person name="Gonzalez J."/>
            <person name="Henrissat B."/>
            <person name="Kuo A."/>
            <person name="Liang C."/>
            <person name="Lipzen A."/>
            <person name="Lutzoni F."/>
            <person name="Magnuson J."/>
            <person name="Mondo S."/>
            <person name="Nolan M."/>
            <person name="Ohm R."/>
            <person name="Pangilinan J."/>
            <person name="Park H.-J."/>
            <person name="Ramirez L."/>
            <person name="Alfaro M."/>
            <person name="Sun H."/>
            <person name="Tritt A."/>
            <person name="Yoshinaga Y."/>
            <person name="Zwiers L.-H."/>
            <person name="Turgeon B."/>
            <person name="Goodwin S."/>
            <person name="Spatafora J."/>
            <person name="Crous P."/>
            <person name="Grigoriev I."/>
        </authorList>
    </citation>
    <scope>NUCLEOTIDE SEQUENCE</scope>
    <source>
        <strain evidence="1">HMLAC05119</strain>
    </source>
</reference>
<dbReference type="SUPFAM" id="SSF52777">
    <property type="entry name" value="CoA-dependent acyltransferases"/>
    <property type="match status" value="1"/>
</dbReference>